<name>D8M2Y3_BLAHO</name>
<keyword evidence="1" id="KW-0812">Transmembrane</keyword>
<dbReference type="EMBL" id="FN668650">
    <property type="protein sequence ID" value="CBK22706.2"/>
    <property type="molecule type" value="Genomic_DNA"/>
</dbReference>
<dbReference type="SMART" id="SM01180">
    <property type="entry name" value="DWNN"/>
    <property type="match status" value="1"/>
</dbReference>
<keyword evidence="1" id="KW-1133">Transmembrane helix</keyword>
<evidence type="ECO:0000313" key="4">
    <source>
        <dbReference type="Proteomes" id="UP000008312"/>
    </source>
</evidence>
<evidence type="ECO:0000313" key="3">
    <source>
        <dbReference type="EMBL" id="CBK22706.2"/>
    </source>
</evidence>
<dbReference type="GO" id="GO:0008270">
    <property type="term" value="F:zinc ion binding"/>
    <property type="evidence" value="ECO:0007669"/>
    <property type="project" value="InterPro"/>
</dbReference>
<dbReference type="Pfam" id="PF08783">
    <property type="entry name" value="DWNN"/>
    <property type="match status" value="1"/>
</dbReference>
<reference evidence="3" key="1">
    <citation type="submission" date="2010-02" db="EMBL/GenBank/DDBJ databases">
        <title>Sequencing and annotation of the Blastocystis hominis genome.</title>
        <authorList>
            <person name="Wincker P."/>
        </authorList>
    </citation>
    <scope>NUCLEOTIDE SEQUENCE</scope>
    <source>
        <strain evidence="3">Singapore isolate B</strain>
    </source>
</reference>
<feature type="domain" description="DWNN" evidence="2">
    <location>
        <begin position="3"/>
        <end position="74"/>
    </location>
</feature>
<dbReference type="RefSeq" id="XP_012896754.1">
    <property type="nucleotide sequence ID" value="XM_013041300.1"/>
</dbReference>
<proteinExistence type="predicted"/>
<dbReference type="InParanoid" id="D8M2Y3"/>
<sequence length="250" mass="28055">MSIQFKAYNEKEYSSVNIPGSHISCLKLKELLINKLRIGMKSDFRFTLLDEEGKKEYPDNYLIMKNSCVLYKIESLTDRNQDGVLATINNAKRHYRPESTSAPVSVSAAAYPSNVIPSTAVPLSGSSSLIGSAAVPTEVHDPDVIPPPNYLCPRCLVSGHYEEYCPTRFDSSWPEKMREWNFKISRGNPIEQQGNLVVRHPEGNHHLCLVKREAPTGVEKEQSKKVGVQAAMVIFVLLFWHGNVCLMFAN</sequence>
<keyword evidence="1" id="KW-0472">Membrane</keyword>
<dbReference type="InterPro" id="IPR014891">
    <property type="entry name" value="DWNN_domain"/>
</dbReference>
<protein>
    <recommendedName>
        <fullName evidence="2">DWNN domain-containing protein</fullName>
    </recommendedName>
</protein>
<dbReference type="Gene3D" id="3.10.20.90">
    <property type="entry name" value="Phosphatidylinositol 3-kinase Catalytic Subunit, Chain A, domain 1"/>
    <property type="match status" value="1"/>
</dbReference>
<evidence type="ECO:0000259" key="2">
    <source>
        <dbReference type="SMART" id="SM01180"/>
    </source>
</evidence>
<dbReference type="Proteomes" id="UP000008312">
    <property type="component" value="Unassembled WGS sequence"/>
</dbReference>
<organism evidence="3">
    <name type="scientific">Blastocystis hominis</name>
    <dbReference type="NCBI Taxonomy" id="12968"/>
    <lineage>
        <taxon>Eukaryota</taxon>
        <taxon>Sar</taxon>
        <taxon>Stramenopiles</taxon>
        <taxon>Bigyra</taxon>
        <taxon>Opalozoa</taxon>
        <taxon>Opalinata</taxon>
        <taxon>Blastocystidae</taxon>
        <taxon>Blastocystis</taxon>
    </lineage>
</organism>
<dbReference type="OrthoDB" id="106784at2759"/>
<evidence type="ECO:0000256" key="1">
    <source>
        <dbReference type="SAM" id="Phobius"/>
    </source>
</evidence>
<accession>D8M2Y3</accession>
<feature type="transmembrane region" description="Helical" evidence="1">
    <location>
        <begin position="230"/>
        <end position="249"/>
    </location>
</feature>
<gene>
    <name evidence="3" type="ORF">GSBLH_T00006497001</name>
</gene>
<dbReference type="AlphaFoldDB" id="D8M2Y3"/>
<dbReference type="GeneID" id="24922621"/>
<keyword evidence="4" id="KW-1185">Reference proteome</keyword>